<reference evidence="3 4" key="1">
    <citation type="journal article" date="2015" name="Stand. Genomic Sci.">
        <title>Genomic Encyclopedia of Bacterial and Archaeal Type Strains, Phase III: the genomes of soil and plant-associated and newly described type strains.</title>
        <authorList>
            <person name="Whitman W.B."/>
            <person name="Woyke T."/>
            <person name="Klenk H.P."/>
            <person name="Zhou Y."/>
            <person name="Lilburn T.G."/>
            <person name="Beck B.J."/>
            <person name="De Vos P."/>
            <person name="Vandamme P."/>
            <person name="Eisen J.A."/>
            <person name="Garrity G."/>
            <person name="Hugenholtz P."/>
            <person name="Kyrpides N.C."/>
        </authorList>
    </citation>
    <scope>NUCLEOTIDE SEQUENCE [LARGE SCALE GENOMIC DNA]</scope>
    <source>
        <strain evidence="3 4">DSM 64</strain>
    </source>
</reference>
<feature type="compositionally biased region" description="Polar residues" evidence="1">
    <location>
        <begin position="1"/>
        <end position="10"/>
    </location>
</feature>
<dbReference type="SUPFAM" id="SSF53335">
    <property type="entry name" value="S-adenosyl-L-methionine-dependent methyltransferases"/>
    <property type="match status" value="1"/>
</dbReference>
<dbReference type="Proteomes" id="UP000321485">
    <property type="component" value="Unassembled WGS sequence"/>
</dbReference>
<dbReference type="GO" id="GO:0008168">
    <property type="term" value="F:methyltransferase activity"/>
    <property type="evidence" value="ECO:0007669"/>
    <property type="project" value="UniProtKB-KW"/>
</dbReference>
<gene>
    <name evidence="3" type="ORF">ATF69_0685</name>
</gene>
<keyword evidence="3" id="KW-0808">Transferase</keyword>
<keyword evidence="3" id="KW-0489">Methyltransferase</keyword>
<dbReference type="InterPro" id="IPR029063">
    <property type="entry name" value="SAM-dependent_MTases_sf"/>
</dbReference>
<evidence type="ECO:0000313" key="4">
    <source>
        <dbReference type="Proteomes" id="UP000321485"/>
    </source>
</evidence>
<feature type="compositionally biased region" description="Basic and acidic residues" evidence="1">
    <location>
        <begin position="11"/>
        <end position="25"/>
    </location>
</feature>
<protein>
    <submittedName>
        <fullName evidence="3">Methyltransferase family protein</fullName>
    </submittedName>
</protein>
<accession>A0A561XRU1</accession>
<evidence type="ECO:0000259" key="2">
    <source>
        <dbReference type="Pfam" id="PF13679"/>
    </source>
</evidence>
<dbReference type="RefSeq" id="WP_167514329.1">
    <property type="nucleotide sequence ID" value="NZ_VJWE01000011.1"/>
</dbReference>
<feature type="region of interest" description="Disordered" evidence="1">
    <location>
        <begin position="1"/>
        <end position="28"/>
    </location>
</feature>
<feature type="domain" description="Methyltransferase" evidence="2">
    <location>
        <begin position="58"/>
        <end position="198"/>
    </location>
</feature>
<dbReference type="GeneID" id="51109757"/>
<dbReference type="PANTHER" id="PTHR13369:SF3">
    <property type="entry name" value="METHYLTRANSFERASE DOMAIN-CONTAINING PROTEIN"/>
    <property type="match status" value="1"/>
</dbReference>
<dbReference type="Pfam" id="PF13679">
    <property type="entry name" value="Methyltransf_32"/>
    <property type="match status" value="1"/>
</dbReference>
<dbReference type="EMBL" id="VJWE01000011">
    <property type="protein sequence ID" value="TWG38819.1"/>
    <property type="molecule type" value="Genomic_DNA"/>
</dbReference>
<evidence type="ECO:0000256" key="1">
    <source>
        <dbReference type="SAM" id="MobiDB-lite"/>
    </source>
</evidence>
<dbReference type="GO" id="GO:0032259">
    <property type="term" value="P:methylation"/>
    <property type="evidence" value="ECO:0007669"/>
    <property type="project" value="UniProtKB-KW"/>
</dbReference>
<dbReference type="Gene3D" id="3.40.50.150">
    <property type="entry name" value="Vaccinia Virus protein VP39"/>
    <property type="match status" value="1"/>
</dbReference>
<dbReference type="PANTHER" id="PTHR13369">
    <property type="match status" value="1"/>
</dbReference>
<name>A0A561XRU1_ACIDE</name>
<proteinExistence type="predicted"/>
<comment type="caution">
    <text evidence="3">The sequence shown here is derived from an EMBL/GenBank/DDBJ whole genome shotgun (WGS) entry which is preliminary data.</text>
</comment>
<dbReference type="InterPro" id="IPR025714">
    <property type="entry name" value="Methyltranfer_dom"/>
</dbReference>
<dbReference type="GO" id="GO:0005737">
    <property type="term" value="C:cytoplasm"/>
    <property type="evidence" value="ECO:0007669"/>
    <property type="project" value="TreeGrafter"/>
</dbReference>
<evidence type="ECO:0000313" key="3">
    <source>
        <dbReference type="EMBL" id="TWG38819.1"/>
    </source>
</evidence>
<organism evidence="3 4">
    <name type="scientific">Acidovorax delafieldii</name>
    <name type="common">Pseudomonas delafieldii</name>
    <dbReference type="NCBI Taxonomy" id="47920"/>
    <lineage>
        <taxon>Bacteria</taxon>
        <taxon>Pseudomonadati</taxon>
        <taxon>Pseudomonadota</taxon>
        <taxon>Betaproteobacteria</taxon>
        <taxon>Burkholderiales</taxon>
        <taxon>Comamonadaceae</taxon>
        <taxon>Acidovorax</taxon>
    </lineage>
</organism>
<sequence>MNKKNLSAVTTDKRIRDAGKSKNESAELQELRPGQSVELLKELHILTRDGRLNQDSRRKLKQVYHLFNFIEPLLTELSAQGGGPTLADHGAGKSYLGFILYDLYFKALGHGRIYGVETRAELVEKSRVLAQRLHFERMSFLNLSVAESAEARELPDQIDVVTALHACDTATDDAIAFGLQKKARAMVLVPCCQAEMAACLRQGKALQLARTPLAELWRHPLHTRELGSQVTNVLRCLYLEANGYQVTVTELVGWEHSMKNELIIARYTGQKKRSAAERLRALLGEFGLEHAMGARFGIGVVADPVENLATH</sequence>
<dbReference type="AlphaFoldDB" id="A0A561XRU1"/>